<dbReference type="InterPro" id="IPR055398">
    <property type="entry name" value="Rossmann-like_BshC"/>
</dbReference>
<feature type="domain" description="Bacillithiol biosynthesis BshC C-terminal coiled-coil" evidence="4">
    <location>
        <begin position="385"/>
        <end position="542"/>
    </location>
</feature>
<evidence type="ECO:0000313" key="5">
    <source>
        <dbReference type="EMBL" id="MDF1611862.1"/>
    </source>
</evidence>
<name>A0AAE3NZZ7_9BACT</name>
<keyword evidence="1 2" id="KW-0436">Ligase</keyword>
<dbReference type="InterPro" id="IPR055399">
    <property type="entry name" value="CC_BshC"/>
</dbReference>
<dbReference type="AlphaFoldDB" id="A0AAE3NZZ7"/>
<protein>
    <recommendedName>
        <fullName evidence="2">Putative cysteine ligase BshC</fullName>
        <ecNumber evidence="2">6.-.-.-</ecNumber>
    </recommendedName>
</protein>
<comment type="similarity">
    <text evidence="2">Belongs to the BshC family.</text>
</comment>
<dbReference type="RefSeq" id="WP_321535629.1">
    <property type="nucleotide sequence ID" value="NZ_JARGDL010000007.1"/>
</dbReference>
<dbReference type="InterPro" id="IPR011199">
    <property type="entry name" value="Bacillithiol_biosynth_BshC"/>
</dbReference>
<gene>
    <name evidence="2 5" type="primary">bshC</name>
    <name evidence="5" type="ORF">P0M35_06855</name>
</gene>
<evidence type="ECO:0000259" key="4">
    <source>
        <dbReference type="Pfam" id="PF24850"/>
    </source>
</evidence>
<dbReference type="PIRSF" id="PIRSF012535">
    <property type="entry name" value="UCP012535"/>
    <property type="match status" value="1"/>
</dbReference>
<dbReference type="Pfam" id="PF24850">
    <property type="entry name" value="CC_BshC"/>
    <property type="match status" value="1"/>
</dbReference>
<dbReference type="GO" id="GO:0016874">
    <property type="term" value="F:ligase activity"/>
    <property type="evidence" value="ECO:0007669"/>
    <property type="project" value="UniProtKB-UniRule"/>
</dbReference>
<comment type="caution">
    <text evidence="5">The sequence shown here is derived from an EMBL/GenBank/DDBJ whole genome shotgun (WGS) entry which is preliminary data.</text>
</comment>
<evidence type="ECO:0000256" key="2">
    <source>
        <dbReference type="HAMAP-Rule" id="MF_01867"/>
    </source>
</evidence>
<dbReference type="EMBL" id="JARGDL010000007">
    <property type="protein sequence ID" value="MDF1611862.1"/>
    <property type="molecule type" value="Genomic_DNA"/>
</dbReference>
<reference evidence="5" key="1">
    <citation type="submission" date="2023-03" db="EMBL/GenBank/DDBJ databases">
        <title>Stygiobacter electus gen. nov., sp. nov., facultatively anaerobic thermotolerant bacterium of the class Ignavibacteria from a well of Yessentuki mineral water deposit.</title>
        <authorList>
            <person name="Podosokorskaya O.A."/>
            <person name="Elcheninov A.G."/>
            <person name="Petrova N.F."/>
            <person name="Zavarzina D.G."/>
            <person name="Kublanov I.V."/>
            <person name="Merkel A.Y."/>
        </authorList>
    </citation>
    <scope>NUCLEOTIDE SEQUENCE</scope>
    <source>
        <strain evidence="5">09-Me</strain>
    </source>
</reference>
<organism evidence="5 6">
    <name type="scientific">Stygiobacter electus</name>
    <dbReference type="NCBI Taxonomy" id="3032292"/>
    <lineage>
        <taxon>Bacteria</taxon>
        <taxon>Pseudomonadati</taxon>
        <taxon>Ignavibacteriota</taxon>
        <taxon>Ignavibacteria</taxon>
        <taxon>Ignavibacteriales</taxon>
        <taxon>Melioribacteraceae</taxon>
        <taxon>Stygiobacter</taxon>
    </lineage>
</organism>
<keyword evidence="6" id="KW-1185">Reference proteome</keyword>
<dbReference type="EC" id="6.-.-.-" evidence="2"/>
<dbReference type="NCBIfam" id="TIGR03998">
    <property type="entry name" value="thiol_BshC"/>
    <property type="match status" value="1"/>
</dbReference>
<accession>A0AAE3NZZ7</accession>
<dbReference type="HAMAP" id="MF_01867">
    <property type="entry name" value="BshC"/>
    <property type="match status" value="1"/>
</dbReference>
<evidence type="ECO:0000256" key="1">
    <source>
        <dbReference type="ARBA" id="ARBA00022598"/>
    </source>
</evidence>
<feature type="domain" description="Bacillithiol biosynthesis BshC N-terminal Rossmann-like" evidence="3">
    <location>
        <begin position="7"/>
        <end position="381"/>
    </location>
</feature>
<evidence type="ECO:0000259" key="3">
    <source>
        <dbReference type="Pfam" id="PF10079"/>
    </source>
</evidence>
<dbReference type="Proteomes" id="UP001221302">
    <property type="component" value="Unassembled WGS sequence"/>
</dbReference>
<proteinExistence type="inferred from homology"/>
<dbReference type="Pfam" id="PF10079">
    <property type="entry name" value="Rossmann-like_BshC"/>
    <property type="match status" value="1"/>
</dbReference>
<sequence>MFINFSNIPASHNLFLDYIEEFDNVSRFYSKNFRDKDKYLIHFNKLASQNKEHRNHLSEIITNQYKYFNISEDTKRNIDLLKSSNTIAIITGQQLGIFTGPLYTLYKSITAIKLSKKLKEEFPEFNFVPIFWLEGDDHDFDEVSSISILNNENNLVDITYHDGIEEELNRGSIGQLKFNENINLIYDELQNSLRDTEFKASLIDLLKTIYTSNKTFLESFKELMFNLFDKYGLIIFNPLDNEIKKLLKPIFKKAINEYKFHSTALVERSAELEEIYHAQVKVKAINLFYIDEKERLLIEPTETGELRLKGKRKKFSFDEMLNLIEVSPEKFSPNVLLRPICQDYLFPTGFYVAGPSEISYFAQVNPLYEFFSIEEPFIYPRASSTIVEKGVNQVLNKYNLSVIEIFVEQKKLIENIIQISSELNTEKVFNDASKELENIFNNITFNITKVDKTLEDFSQKTQQKVQQLLEYLRTKTSEAEKRKYEITIRQLTKVQNVLYPKQNLQERELNFIYFVNKYGMDFLKWLYDELKIDKFHHQILEM</sequence>
<evidence type="ECO:0000313" key="6">
    <source>
        <dbReference type="Proteomes" id="UP001221302"/>
    </source>
</evidence>